<sequence length="88" mass="9893">MPEVEKDNLIVSVHFMVRRPILMSATDGAVRLGQKSVIPASMLRMTVDKKSFYVSSDLQREEEDGRAFLFEFSGSEVAVVETLRKSKA</sequence>
<dbReference type="HOGENOM" id="CLU_2467212_0_0_5"/>
<gene>
    <name evidence="1" type="ORF">Salmuc_01717</name>
</gene>
<reference evidence="2" key="1">
    <citation type="journal article" date="2014" name="Stand. Genomic Sci.">
        <title>Genome sequence of the exopolysaccharide-producing Salipiger mucosus type strain (DSM 16094(T)), a moderately halophilic member of the Roseobacter clade.</title>
        <authorList>
            <person name="Riedel T."/>
            <person name="Spring S."/>
            <person name="Fiebig A."/>
            <person name="Petersen J."/>
            <person name="Kyrpides N.C."/>
            <person name="Goker M."/>
            <person name="Klenk H.P."/>
        </authorList>
    </citation>
    <scope>NUCLEOTIDE SEQUENCE [LARGE SCALE GENOMIC DNA]</scope>
    <source>
        <strain evidence="2">DSM 16094</strain>
    </source>
</reference>
<evidence type="ECO:0000313" key="2">
    <source>
        <dbReference type="Proteomes" id="UP000015347"/>
    </source>
</evidence>
<dbReference type="EMBL" id="APVH01000013">
    <property type="protein sequence ID" value="EPX83942.1"/>
    <property type="molecule type" value="Genomic_DNA"/>
</dbReference>
<dbReference type="RefSeq" id="WP_021119963.1">
    <property type="nucleotide sequence ID" value="NZ_KE557274.1"/>
</dbReference>
<evidence type="ECO:0000313" key="1">
    <source>
        <dbReference type="EMBL" id="EPX83942.1"/>
    </source>
</evidence>
<keyword evidence="2" id="KW-1185">Reference proteome</keyword>
<comment type="caution">
    <text evidence="1">The sequence shown here is derived from an EMBL/GenBank/DDBJ whole genome shotgun (WGS) entry which is preliminary data.</text>
</comment>
<dbReference type="AlphaFoldDB" id="S9QWH0"/>
<accession>S9QWH0</accession>
<name>S9QWH0_9RHOB</name>
<dbReference type="Proteomes" id="UP000015347">
    <property type="component" value="Unassembled WGS sequence"/>
</dbReference>
<proteinExistence type="predicted"/>
<organism evidence="1 2">
    <name type="scientific">Salipiger mucosus DSM 16094</name>
    <dbReference type="NCBI Taxonomy" id="1123237"/>
    <lineage>
        <taxon>Bacteria</taxon>
        <taxon>Pseudomonadati</taxon>
        <taxon>Pseudomonadota</taxon>
        <taxon>Alphaproteobacteria</taxon>
        <taxon>Rhodobacterales</taxon>
        <taxon>Roseobacteraceae</taxon>
        <taxon>Salipiger</taxon>
    </lineage>
</organism>
<protein>
    <submittedName>
        <fullName evidence="1">Uncharacterized protein</fullName>
    </submittedName>
</protein>